<protein>
    <submittedName>
        <fullName evidence="13">Ergosterol biosynthesis protein</fullName>
    </submittedName>
</protein>
<evidence type="ECO:0000256" key="10">
    <source>
        <dbReference type="ARBA" id="ARBA00023136"/>
    </source>
</evidence>
<keyword evidence="9" id="KW-0443">Lipid metabolism</keyword>
<keyword evidence="8" id="KW-0756">Sterol biosynthesis</keyword>
<comment type="caution">
    <text evidence="13">The sequence shown here is derived from an EMBL/GenBank/DDBJ whole genome shotgun (WGS) entry which is preliminary data.</text>
</comment>
<evidence type="ECO:0000256" key="3">
    <source>
        <dbReference type="ARBA" id="ARBA00022516"/>
    </source>
</evidence>
<evidence type="ECO:0000256" key="4">
    <source>
        <dbReference type="ARBA" id="ARBA00022692"/>
    </source>
</evidence>
<evidence type="ECO:0000256" key="11">
    <source>
        <dbReference type="ARBA" id="ARBA00023166"/>
    </source>
</evidence>
<dbReference type="AlphaFoldDB" id="A0A4R0RGU5"/>
<evidence type="ECO:0000256" key="12">
    <source>
        <dbReference type="ARBA" id="ARBA00023221"/>
    </source>
</evidence>
<sequence length="138" mass="15668">MSATFFSLLPQATGWLPKWQLFVASLALFNTVQNFTTVKLTKRVYANKPHEVTALQARTFAVWTLLSAAVRFYAAYHINEKSVYDITLISYLIAFGHATSELLIYRTASLSVPSLSPVIVSTVAMTWMFKQYDFYIQP</sequence>
<keyword evidence="7" id="KW-1133">Transmembrane helix</keyword>
<organism evidence="13 14">
    <name type="scientific">Steccherinum ochraceum</name>
    <dbReference type="NCBI Taxonomy" id="92696"/>
    <lineage>
        <taxon>Eukaryota</taxon>
        <taxon>Fungi</taxon>
        <taxon>Dikarya</taxon>
        <taxon>Basidiomycota</taxon>
        <taxon>Agaricomycotina</taxon>
        <taxon>Agaricomycetes</taxon>
        <taxon>Polyporales</taxon>
        <taxon>Steccherinaceae</taxon>
        <taxon>Steccherinum</taxon>
    </lineage>
</organism>
<keyword evidence="11" id="KW-1207">Sterol metabolism</keyword>
<dbReference type="STRING" id="92696.A0A4R0RGU5"/>
<proteinExistence type="inferred from homology"/>
<keyword evidence="10" id="KW-0472">Membrane</keyword>
<evidence type="ECO:0000256" key="9">
    <source>
        <dbReference type="ARBA" id="ARBA00023098"/>
    </source>
</evidence>
<evidence type="ECO:0000256" key="7">
    <source>
        <dbReference type="ARBA" id="ARBA00022989"/>
    </source>
</evidence>
<evidence type="ECO:0000313" key="13">
    <source>
        <dbReference type="EMBL" id="TCD61544.1"/>
    </source>
</evidence>
<dbReference type="PANTHER" id="PTHR15451">
    <property type="entry name" value="ERGOSTEROL BIOSYNTHETIC PROTEIN 28-RELATED"/>
    <property type="match status" value="1"/>
</dbReference>
<gene>
    <name evidence="13" type="primary">ERG28</name>
    <name evidence="13" type="ORF">EIP91_008272</name>
</gene>
<dbReference type="Pfam" id="PF03694">
    <property type="entry name" value="Erg28"/>
    <property type="match status" value="1"/>
</dbReference>
<comment type="subcellular location">
    <subcellularLocation>
        <location evidence="1">Endoplasmic reticulum membrane</location>
        <topology evidence="1">Multi-pass membrane protein</topology>
    </subcellularLocation>
</comment>
<keyword evidence="14" id="KW-1185">Reference proteome</keyword>
<reference evidence="13 14" key="1">
    <citation type="submission" date="2018-11" db="EMBL/GenBank/DDBJ databases">
        <title>Genome assembly of Steccherinum ochraceum LE-BIN_3174, the white-rot fungus of the Steccherinaceae family (The Residual Polyporoid clade, Polyporales, Basidiomycota).</title>
        <authorList>
            <person name="Fedorova T.V."/>
            <person name="Glazunova O.A."/>
            <person name="Landesman E.O."/>
            <person name="Moiseenko K.V."/>
            <person name="Psurtseva N.V."/>
            <person name="Savinova O.S."/>
            <person name="Shakhova N.V."/>
            <person name="Tyazhelova T.V."/>
            <person name="Vasina D.V."/>
        </authorList>
    </citation>
    <scope>NUCLEOTIDE SEQUENCE [LARGE SCALE GENOMIC DNA]</scope>
    <source>
        <strain evidence="13 14">LE-BIN_3174</strain>
    </source>
</reference>
<keyword evidence="12" id="KW-0753">Steroid metabolism</keyword>
<comment type="similarity">
    <text evidence="2">Belongs to the ERG28 family.</text>
</comment>
<name>A0A4R0RGU5_9APHY</name>
<evidence type="ECO:0000256" key="5">
    <source>
        <dbReference type="ARBA" id="ARBA00022824"/>
    </source>
</evidence>
<keyword evidence="5" id="KW-0256">Endoplasmic reticulum</keyword>
<dbReference type="GO" id="GO:0016126">
    <property type="term" value="P:sterol biosynthetic process"/>
    <property type="evidence" value="ECO:0007669"/>
    <property type="project" value="UniProtKB-KW"/>
</dbReference>
<dbReference type="PANTHER" id="PTHR15451:SF19">
    <property type="entry name" value="ERGOSTEROL BIOSYNTHETIC PROTEIN 28 HOMOLOG"/>
    <property type="match status" value="1"/>
</dbReference>
<accession>A0A4R0RGU5</accession>
<dbReference type="GO" id="GO:0005789">
    <property type="term" value="C:endoplasmic reticulum membrane"/>
    <property type="evidence" value="ECO:0007669"/>
    <property type="project" value="UniProtKB-SubCell"/>
</dbReference>
<dbReference type="Proteomes" id="UP000292702">
    <property type="component" value="Unassembled WGS sequence"/>
</dbReference>
<keyword evidence="6" id="KW-0752">Steroid biosynthesis</keyword>
<dbReference type="EMBL" id="RWJN01000454">
    <property type="protein sequence ID" value="TCD61544.1"/>
    <property type="molecule type" value="Genomic_DNA"/>
</dbReference>
<dbReference type="OrthoDB" id="6485510at2759"/>
<evidence type="ECO:0000256" key="6">
    <source>
        <dbReference type="ARBA" id="ARBA00022955"/>
    </source>
</evidence>
<evidence type="ECO:0000256" key="8">
    <source>
        <dbReference type="ARBA" id="ARBA00023011"/>
    </source>
</evidence>
<keyword evidence="4" id="KW-0812">Transmembrane</keyword>
<dbReference type="InterPro" id="IPR005352">
    <property type="entry name" value="Erg28"/>
</dbReference>
<dbReference type="GO" id="GO:0030674">
    <property type="term" value="F:protein-macromolecule adaptor activity"/>
    <property type="evidence" value="ECO:0007669"/>
    <property type="project" value="TreeGrafter"/>
</dbReference>
<keyword evidence="3" id="KW-0444">Lipid biosynthesis</keyword>
<evidence type="ECO:0000313" key="14">
    <source>
        <dbReference type="Proteomes" id="UP000292702"/>
    </source>
</evidence>
<evidence type="ECO:0000256" key="2">
    <source>
        <dbReference type="ARBA" id="ARBA00005377"/>
    </source>
</evidence>
<evidence type="ECO:0000256" key="1">
    <source>
        <dbReference type="ARBA" id="ARBA00004477"/>
    </source>
</evidence>